<reference evidence="2" key="1">
    <citation type="submission" date="2021-12" db="EMBL/GenBank/DDBJ databases">
        <authorList>
            <person name="King R."/>
        </authorList>
    </citation>
    <scope>NUCLEOTIDE SEQUENCE</scope>
</reference>
<dbReference type="InterPro" id="IPR049012">
    <property type="entry name" value="Mutator_transp_dom"/>
</dbReference>
<evidence type="ECO:0000313" key="2">
    <source>
        <dbReference type="EMBL" id="CAH0392085.1"/>
    </source>
</evidence>
<name>A0A9P0AHU2_BEMTA</name>
<protein>
    <recommendedName>
        <fullName evidence="1">Mutator-like transposase domain-containing protein</fullName>
    </recommendedName>
</protein>
<evidence type="ECO:0000313" key="3">
    <source>
        <dbReference type="Proteomes" id="UP001152759"/>
    </source>
</evidence>
<dbReference type="EMBL" id="OU963867">
    <property type="protein sequence ID" value="CAH0392085.1"/>
    <property type="molecule type" value="Genomic_DNA"/>
</dbReference>
<accession>A0A9P0AHU2</accession>
<feature type="domain" description="Mutator-like transposase" evidence="1">
    <location>
        <begin position="1"/>
        <end position="130"/>
    </location>
</feature>
<gene>
    <name evidence="2" type="ORF">BEMITA_LOCUS10642</name>
</gene>
<dbReference type="AlphaFoldDB" id="A0A9P0AHU2"/>
<proteinExistence type="predicted"/>
<keyword evidence="3" id="KW-1185">Reference proteome</keyword>
<dbReference type="Proteomes" id="UP001152759">
    <property type="component" value="Chromosome 6"/>
</dbReference>
<dbReference type="Pfam" id="PF20700">
    <property type="entry name" value="Mutator"/>
    <property type="match status" value="1"/>
</dbReference>
<sequence>MEVDIIVEGFNRSEEMYKMTYKYLIADGDSHSSVHKGVLERVSCGHEVQKLECVNLPTKNVSKGIYEFQATLKNDTEKKILTNKRIKWYTKYARGVLEELSKNKEPQTEVVAVITNMSNHFLGNHRDCRARYCRKAGTKEKTEFPPSFSVPLANILSSLTNHTTSIIENETTNLAELYMHLLAVFIGAKAVFYGKRSGYI</sequence>
<evidence type="ECO:0000259" key="1">
    <source>
        <dbReference type="Pfam" id="PF20700"/>
    </source>
</evidence>
<organism evidence="2 3">
    <name type="scientific">Bemisia tabaci</name>
    <name type="common">Sweetpotato whitefly</name>
    <name type="synonym">Aleurodes tabaci</name>
    <dbReference type="NCBI Taxonomy" id="7038"/>
    <lineage>
        <taxon>Eukaryota</taxon>
        <taxon>Metazoa</taxon>
        <taxon>Ecdysozoa</taxon>
        <taxon>Arthropoda</taxon>
        <taxon>Hexapoda</taxon>
        <taxon>Insecta</taxon>
        <taxon>Pterygota</taxon>
        <taxon>Neoptera</taxon>
        <taxon>Paraneoptera</taxon>
        <taxon>Hemiptera</taxon>
        <taxon>Sternorrhyncha</taxon>
        <taxon>Aleyrodoidea</taxon>
        <taxon>Aleyrodidae</taxon>
        <taxon>Aleyrodinae</taxon>
        <taxon>Bemisia</taxon>
    </lineage>
</organism>